<feature type="region of interest" description="Disordered" evidence="2">
    <location>
        <begin position="113"/>
        <end position="142"/>
    </location>
</feature>
<dbReference type="InterPro" id="IPR042261">
    <property type="entry name" value="Lsr2-like_dimerization"/>
</dbReference>
<accession>A0A918GQJ6</accession>
<feature type="domain" description="Lsr2 dimerization" evidence="3">
    <location>
        <begin position="1"/>
        <end position="60"/>
    </location>
</feature>
<dbReference type="Pfam" id="PF23359">
    <property type="entry name" value="Lsr2_DNA-bd"/>
    <property type="match status" value="1"/>
</dbReference>
<dbReference type="Gene3D" id="3.30.60.230">
    <property type="entry name" value="Lsr2, dimerization domain"/>
    <property type="match status" value="1"/>
</dbReference>
<dbReference type="InterPro" id="IPR055370">
    <property type="entry name" value="Lsr2_DNA-bd"/>
</dbReference>
<feature type="domain" description="Lsr2 DNA-binding" evidence="4">
    <location>
        <begin position="79"/>
        <end position="114"/>
    </location>
</feature>
<dbReference type="GO" id="GO:0003677">
    <property type="term" value="F:DNA binding"/>
    <property type="evidence" value="ECO:0007669"/>
    <property type="project" value="UniProtKB-KW"/>
</dbReference>
<evidence type="ECO:0000259" key="3">
    <source>
        <dbReference type="Pfam" id="PF11774"/>
    </source>
</evidence>
<protein>
    <submittedName>
        <fullName evidence="5">Lsr2 family protein</fullName>
    </submittedName>
</protein>
<comment type="caution">
    <text evidence="5">The sequence shown here is derived from an EMBL/GenBank/DDBJ whole genome shotgun (WGS) entry which is preliminary data.</text>
</comment>
<dbReference type="GO" id="GO:0016746">
    <property type="term" value="F:acyltransferase activity"/>
    <property type="evidence" value="ECO:0007669"/>
    <property type="project" value="InterPro"/>
</dbReference>
<dbReference type="Proteomes" id="UP000660680">
    <property type="component" value="Unassembled WGS sequence"/>
</dbReference>
<proteinExistence type="predicted"/>
<gene>
    <name evidence="5" type="ORF">GCM10010171_56710</name>
</gene>
<keyword evidence="1" id="KW-0238">DNA-binding</keyword>
<dbReference type="InterPro" id="IPR036625">
    <property type="entry name" value="E3-bd_dom_sf"/>
</dbReference>
<name>A0A918GQJ6_9PSEU</name>
<dbReference type="Gene3D" id="4.10.320.10">
    <property type="entry name" value="E3-binding domain"/>
    <property type="match status" value="1"/>
</dbReference>
<evidence type="ECO:0000313" key="5">
    <source>
        <dbReference type="EMBL" id="GGS54246.1"/>
    </source>
</evidence>
<evidence type="ECO:0000256" key="2">
    <source>
        <dbReference type="SAM" id="MobiDB-lite"/>
    </source>
</evidence>
<feature type="region of interest" description="Disordered" evidence="2">
    <location>
        <begin position="58"/>
        <end position="81"/>
    </location>
</feature>
<evidence type="ECO:0000259" key="4">
    <source>
        <dbReference type="Pfam" id="PF23359"/>
    </source>
</evidence>
<keyword evidence="6" id="KW-1185">Reference proteome</keyword>
<dbReference type="Pfam" id="PF11774">
    <property type="entry name" value="Lsr2"/>
    <property type="match status" value="1"/>
</dbReference>
<reference evidence="5" key="1">
    <citation type="journal article" date="2014" name="Int. J. Syst. Evol. Microbiol.">
        <title>Complete genome sequence of Corynebacterium casei LMG S-19264T (=DSM 44701T), isolated from a smear-ripened cheese.</title>
        <authorList>
            <consortium name="US DOE Joint Genome Institute (JGI-PGF)"/>
            <person name="Walter F."/>
            <person name="Albersmeier A."/>
            <person name="Kalinowski J."/>
            <person name="Ruckert C."/>
        </authorList>
    </citation>
    <scope>NUCLEOTIDE SEQUENCE</scope>
    <source>
        <strain evidence="5">JCM 3276</strain>
    </source>
</reference>
<sequence length="142" mass="15238">MARMTIVQLIDDLDGTPGEDIATITFSLDGVDYEIDLAEVNAERLRKSLEEFVTAGRRTGGRVKRGPAPRSTAQGAGRSKYETKAIRDWAQANGYEVAGRGRIPANVIEAYQAAEHASSPTSASSDDKPKRGRKPVTAAFSG</sequence>
<reference evidence="5" key="2">
    <citation type="submission" date="2020-09" db="EMBL/GenBank/DDBJ databases">
        <authorList>
            <person name="Sun Q."/>
            <person name="Ohkuma M."/>
        </authorList>
    </citation>
    <scope>NUCLEOTIDE SEQUENCE</scope>
    <source>
        <strain evidence="5">JCM 3276</strain>
    </source>
</reference>
<organism evidence="5 6">
    <name type="scientific">Actinokineospora fastidiosa</name>
    <dbReference type="NCBI Taxonomy" id="1816"/>
    <lineage>
        <taxon>Bacteria</taxon>
        <taxon>Bacillati</taxon>
        <taxon>Actinomycetota</taxon>
        <taxon>Actinomycetes</taxon>
        <taxon>Pseudonocardiales</taxon>
        <taxon>Pseudonocardiaceae</taxon>
        <taxon>Actinokineospora</taxon>
    </lineage>
</organism>
<dbReference type="AlphaFoldDB" id="A0A918GQJ6"/>
<evidence type="ECO:0000256" key="1">
    <source>
        <dbReference type="ARBA" id="ARBA00023125"/>
    </source>
</evidence>
<dbReference type="EMBL" id="BMRB01000007">
    <property type="protein sequence ID" value="GGS54246.1"/>
    <property type="molecule type" value="Genomic_DNA"/>
</dbReference>
<dbReference type="InterPro" id="IPR024412">
    <property type="entry name" value="Lsr2_dim_dom"/>
</dbReference>
<evidence type="ECO:0000313" key="6">
    <source>
        <dbReference type="Proteomes" id="UP000660680"/>
    </source>
</evidence>